<dbReference type="GO" id="GO:0016887">
    <property type="term" value="F:ATP hydrolysis activity"/>
    <property type="evidence" value="ECO:0007669"/>
    <property type="project" value="InterPro"/>
</dbReference>
<keyword evidence="7" id="KW-0029">Amino-acid transport</keyword>
<keyword evidence="8" id="KW-0472">Membrane</keyword>
<keyword evidence="6" id="KW-1278">Translocase</keyword>
<evidence type="ECO:0000256" key="3">
    <source>
        <dbReference type="ARBA" id="ARBA00022475"/>
    </source>
</evidence>
<reference evidence="10 11" key="1">
    <citation type="submission" date="2015-09" db="EMBL/GenBank/DDBJ databases">
        <title>Draft genome sequence of Hydrogenibacillus schlegelii DSM 2000.</title>
        <authorList>
            <person name="Hemp J."/>
        </authorList>
    </citation>
    <scope>NUCLEOTIDE SEQUENCE [LARGE SCALE GENOMIC DNA]</scope>
    <source>
        <strain evidence="10 11">MA 48</strain>
    </source>
</reference>
<accession>A0A132MGD6</accession>
<dbReference type="GO" id="GO:0005524">
    <property type="term" value="F:ATP binding"/>
    <property type="evidence" value="ECO:0007669"/>
    <property type="project" value="UniProtKB-KW"/>
</dbReference>
<keyword evidence="4" id="KW-0547">Nucleotide-binding</keyword>
<evidence type="ECO:0000313" key="11">
    <source>
        <dbReference type="Proteomes" id="UP000243024"/>
    </source>
</evidence>
<evidence type="ECO:0000256" key="8">
    <source>
        <dbReference type="ARBA" id="ARBA00023136"/>
    </source>
</evidence>
<name>A0A132MGD6_HYDSH</name>
<dbReference type="SMART" id="SM00930">
    <property type="entry name" value="NIL"/>
    <property type="match status" value="1"/>
</dbReference>
<feature type="domain" description="ABC transporter" evidence="9">
    <location>
        <begin position="2"/>
        <end position="241"/>
    </location>
</feature>
<evidence type="ECO:0000256" key="4">
    <source>
        <dbReference type="ARBA" id="ARBA00022741"/>
    </source>
</evidence>
<keyword evidence="2" id="KW-0813">Transport</keyword>
<sequence>MIRLENVQKVYVGRGAPVEALKNINLTIRRGEIFGVIGESGAGKSTLIRLINFLERPTGGRVWVDGVDLATLSPEALRKKRMKIGMIFQHFNLLWSRTVFENVRFPLELAGWPKDRAQARVEALLDLVGLRHRRDAYPAQLSGGEKQRVGIARALANEPDILLSDEATSALDPKTTDDILDLILSINRRFGITVVLITHEMHVIEKICDRVAVLDRGVIQEVGPVPDVFSRPKSAVARRFIAEVFDPPSDGKGASGPAEGDGRRTEALRLVFVGAVAEAPIIHRLIRSHDVEVNILRGEIKRLKDVPFGTLTVRLTGTPAELTAARAFLTEAGVIVEAVTPASEEVTDGAL</sequence>
<evidence type="ECO:0000313" key="10">
    <source>
        <dbReference type="EMBL" id="OAR05343.1"/>
    </source>
</evidence>
<dbReference type="InterPro" id="IPR027417">
    <property type="entry name" value="P-loop_NTPase"/>
</dbReference>
<dbReference type="Pfam" id="PF00005">
    <property type="entry name" value="ABC_tran"/>
    <property type="match status" value="1"/>
</dbReference>
<dbReference type="InterPro" id="IPR045865">
    <property type="entry name" value="ACT-like_dom_sf"/>
</dbReference>
<dbReference type="PANTHER" id="PTHR43166:SF30">
    <property type="entry name" value="METHIONINE IMPORT ATP-BINDING PROTEIN METN"/>
    <property type="match status" value="1"/>
</dbReference>
<evidence type="ECO:0000256" key="5">
    <source>
        <dbReference type="ARBA" id="ARBA00022840"/>
    </source>
</evidence>
<evidence type="ECO:0000256" key="7">
    <source>
        <dbReference type="ARBA" id="ARBA00022970"/>
    </source>
</evidence>
<dbReference type="InterPro" id="IPR003593">
    <property type="entry name" value="AAA+_ATPase"/>
</dbReference>
<protein>
    <submittedName>
        <fullName evidence="10">Methionine ABC transporter ATP-binding protein</fullName>
    </submittedName>
</protein>
<dbReference type="STRING" id="1484.SA87_07970"/>
<dbReference type="Pfam" id="PF09383">
    <property type="entry name" value="NIL"/>
    <property type="match status" value="1"/>
</dbReference>
<comment type="similarity">
    <text evidence="1">Belongs to the ABC transporter superfamily.</text>
</comment>
<dbReference type="FunFam" id="3.40.50.300:FF:000056">
    <property type="entry name" value="Cell division ATP-binding protein FtsE"/>
    <property type="match status" value="1"/>
</dbReference>
<evidence type="ECO:0000259" key="9">
    <source>
        <dbReference type="PROSITE" id="PS50893"/>
    </source>
</evidence>
<dbReference type="SUPFAM" id="SSF55021">
    <property type="entry name" value="ACT-like"/>
    <property type="match status" value="1"/>
</dbReference>
<dbReference type="InterPro" id="IPR018449">
    <property type="entry name" value="NIL_domain"/>
</dbReference>
<evidence type="ECO:0000256" key="6">
    <source>
        <dbReference type="ARBA" id="ARBA00022967"/>
    </source>
</evidence>
<dbReference type="GO" id="GO:0006865">
    <property type="term" value="P:amino acid transport"/>
    <property type="evidence" value="ECO:0007669"/>
    <property type="project" value="UniProtKB-KW"/>
</dbReference>
<gene>
    <name evidence="10" type="ORF">SA87_07970</name>
</gene>
<dbReference type="InterPro" id="IPR041701">
    <property type="entry name" value="MetN_ABC"/>
</dbReference>
<dbReference type="CDD" id="cd03258">
    <property type="entry name" value="ABC_MetN_methionine_transporter"/>
    <property type="match status" value="1"/>
</dbReference>
<keyword evidence="3" id="KW-1003">Cell membrane</keyword>
<dbReference type="AlphaFoldDB" id="A0A132MGD6"/>
<dbReference type="InterPro" id="IPR050086">
    <property type="entry name" value="MetN_ABC_transporter-like"/>
</dbReference>
<dbReference type="SUPFAM" id="SSF52540">
    <property type="entry name" value="P-loop containing nucleoside triphosphate hydrolases"/>
    <property type="match status" value="1"/>
</dbReference>
<proteinExistence type="inferred from homology"/>
<dbReference type="PROSITE" id="PS50893">
    <property type="entry name" value="ABC_TRANSPORTER_2"/>
    <property type="match status" value="1"/>
</dbReference>
<dbReference type="Gene3D" id="3.30.70.260">
    <property type="match status" value="1"/>
</dbReference>
<dbReference type="EMBL" id="JXBB01000002">
    <property type="protein sequence ID" value="OAR05343.1"/>
    <property type="molecule type" value="Genomic_DNA"/>
</dbReference>
<dbReference type="Gene3D" id="3.40.50.300">
    <property type="entry name" value="P-loop containing nucleotide triphosphate hydrolases"/>
    <property type="match status" value="1"/>
</dbReference>
<keyword evidence="5 10" id="KW-0067">ATP-binding</keyword>
<dbReference type="Proteomes" id="UP000243024">
    <property type="component" value="Unassembled WGS sequence"/>
</dbReference>
<dbReference type="InterPro" id="IPR003439">
    <property type="entry name" value="ABC_transporter-like_ATP-bd"/>
</dbReference>
<keyword evidence="11" id="KW-1185">Reference proteome</keyword>
<dbReference type="PROSITE" id="PS00211">
    <property type="entry name" value="ABC_TRANSPORTER_1"/>
    <property type="match status" value="1"/>
</dbReference>
<dbReference type="InterPro" id="IPR017871">
    <property type="entry name" value="ABC_transporter-like_CS"/>
</dbReference>
<evidence type="ECO:0000256" key="2">
    <source>
        <dbReference type="ARBA" id="ARBA00022448"/>
    </source>
</evidence>
<dbReference type="OrthoDB" id="9802264at2"/>
<dbReference type="PANTHER" id="PTHR43166">
    <property type="entry name" value="AMINO ACID IMPORT ATP-BINDING PROTEIN"/>
    <property type="match status" value="1"/>
</dbReference>
<organism evidence="10 11">
    <name type="scientific">Hydrogenibacillus schlegelii</name>
    <name type="common">Bacillus schlegelii</name>
    <dbReference type="NCBI Taxonomy" id="1484"/>
    <lineage>
        <taxon>Bacteria</taxon>
        <taxon>Bacillati</taxon>
        <taxon>Bacillota</taxon>
        <taxon>Bacilli</taxon>
        <taxon>Bacillales</taxon>
        <taxon>Bacillales Family X. Incertae Sedis</taxon>
        <taxon>Hydrogenibacillus</taxon>
    </lineage>
</organism>
<dbReference type="SMART" id="SM00382">
    <property type="entry name" value="AAA"/>
    <property type="match status" value="1"/>
</dbReference>
<dbReference type="GO" id="GO:0005886">
    <property type="term" value="C:plasma membrane"/>
    <property type="evidence" value="ECO:0007669"/>
    <property type="project" value="UniProtKB-ARBA"/>
</dbReference>
<evidence type="ECO:0000256" key="1">
    <source>
        <dbReference type="ARBA" id="ARBA00005417"/>
    </source>
</evidence>
<comment type="caution">
    <text evidence="10">The sequence shown here is derived from an EMBL/GenBank/DDBJ whole genome shotgun (WGS) entry which is preliminary data.</text>
</comment>